<keyword evidence="4 7" id="KW-0324">Glycolysis</keyword>
<comment type="subcellular location">
    <subcellularLocation>
        <location evidence="7">Cytoplasm</location>
    </subcellularLocation>
</comment>
<evidence type="ECO:0000256" key="7">
    <source>
        <dbReference type="HAMAP-Rule" id="MF_00473"/>
    </source>
</evidence>
<dbReference type="InterPro" id="IPR023096">
    <property type="entry name" value="G6P_Isomerase_C"/>
</dbReference>
<keyword evidence="5 7" id="KW-0413">Isomerase</keyword>
<dbReference type="GO" id="GO:0005829">
    <property type="term" value="C:cytosol"/>
    <property type="evidence" value="ECO:0007669"/>
    <property type="project" value="TreeGrafter"/>
</dbReference>
<evidence type="ECO:0000313" key="10">
    <source>
        <dbReference type="Proteomes" id="UP001108027"/>
    </source>
</evidence>
<dbReference type="CDD" id="cd05016">
    <property type="entry name" value="SIS_PGI_2"/>
    <property type="match status" value="1"/>
</dbReference>
<feature type="active site" evidence="7">
    <location>
        <position position="518"/>
    </location>
</feature>
<feature type="active site" evidence="7">
    <location>
        <position position="394"/>
    </location>
</feature>
<evidence type="ECO:0000256" key="4">
    <source>
        <dbReference type="ARBA" id="ARBA00023152"/>
    </source>
</evidence>
<dbReference type="Proteomes" id="UP001108027">
    <property type="component" value="Unassembled WGS sequence"/>
</dbReference>
<evidence type="ECO:0000256" key="1">
    <source>
        <dbReference type="ARBA" id="ARBA00004926"/>
    </source>
</evidence>
<dbReference type="GO" id="GO:0048029">
    <property type="term" value="F:monosaccharide binding"/>
    <property type="evidence" value="ECO:0007669"/>
    <property type="project" value="TreeGrafter"/>
</dbReference>
<keyword evidence="10" id="KW-1185">Reference proteome</keyword>
<dbReference type="HAMAP" id="MF_00473">
    <property type="entry name" value="G6P_isomerase"/>
    <property type="match status" value="1"/>
</dbReference>
<evidence type="ECO:0000256" key="2">
    <source>
        <dbReference type="ARBA" id="ARBA00006604"/>
    </source>
</evidence>
<evidence type="ECO:0000313" key="9">
    <source>
        <dbReference type="EMBL" id="MCC4309435.1"/>
    </source>
</evidence>
<evidence type="ECO:0000256" key="8">
    <source>
        <dbReference type="RuleBase" id="RU000612"/>
    </source>
</evidence>
<dbReference type="InterPro" id="IPR001672">
    <property type="entry name" value="G6P_Isomerase"/>
</dbReference>
<evidence type="ECO:0000256" key="6">
    <source>
        <dbReference type="ARBA" id="ARBA00029321"/>
    </source>
</evidence>
<dbReference type="GO" id="GO:0097367">
    <property type="term" value="F:carbohydrate derivative binding"/>
    <property type="evidence" value="ECO:0007669"/>
    <property type="project" value="InterPro"/>
</dbReference>
<comment type="catalytic activity">
    <reaction evidence="6 7 8">
        <text>alpha-D-glucose 6-phosphate = beta-D-fructose 6-phosphate</text>
        <dbReference type="Rhea" id="RHEA:11816"/>
        <dbReference type="ChEBI" id="CHEBI:57634"/>
        <dbReference type="ChEBI" id="CHEBI:58225"/>
        <dbReference type="EC" id="5.3.1.9"/>
    </reaction>
</comment>
<keyword evidence="3 7" id="KW-0312">Gluconeogenesis</keyword>
<dbReference type="SUPFAM" id="SSF53697">
    <property type="entry name" value="SIS domain"/>
    <property type="match status" value="1"/>
</dbReference>
<evidence type="ECO:0000256" key="3">
    <source>
        <dbReference type="ARBA" id="ARBA00022432"/>
    </source>
</evidence>
<dbReference type="NCBIfam" id="NF001211">
    <property type="entry name" value="PRK00179.1"/>
    <property type="match status" value="1"/>
</dbReference>
<dbReference type="PROSITE" id="PS00174">
    <property type="entry name" value="P_GLUCOSE_ISOMERASE_2"/>
    <property type="match status" value="1"/>
</dbReference>
<feature type="active site" description="Proton donor" evidence="7">
    <location>
        <position position="363"/>
    </location>
</feature>
<name>A0A9Q3YQ48_9GAMM</name>
<dbReference type="InterPro" id="IPR035482">
    <property type="entry name" value="SIS_PGI_2"/>
</dbReference>
<dbReference type="PROSITE" id="PS51463">
    <property type="entry name" value="P_GLUCOSE_ISOMERASE_3"/>
    <property type="match status" value="1"/>
</dbReference>
<dbReference type="InterPro" id="IPR035476">
    <property type="entry name" value="SIS_PGI_1"/>
</dbReference>
<dbReference type="PANTHER" id="PTHR11469:SF1">
    <property type="entry name" value="GLUCOSE-6-PHOSPHATE ISOMERASE"/>
    <property type="match status" value="1"/>
</dbReference>
<sequence>MTAAPLHDLPPHHTDAARDADRALREHAEQARHWHLADLFAEDPRRFETLSLHAGGLLVDISKQRLTADTLEKLRALAAARGLDTWIRCLFEGGEVNWTEGRAAMHWRLRQPPRPQGEPDPVQEQLARMERIVKRILSGQWRGCEGDAITDVVNVGVGGSDLGPLMASVALHENHPREGRRPRVHFVSSMDGSQIAPLLDELNPATTLIVVSSKSFTTVDTLSNAATARCWLEQAFPKMNGAVLRCHFVGVSAKPERMSEWGIHEDNQLLFWDWVGGRYSLWSAIGLPIALTIGMDGFRELLAGANEMDRHFQEAPWEKNLPVLLGLVDVWNLNFLDITARAVLPYDGRLKHWPAYVEQLEMESNGKSVDRDGEVVDYHTCPVIWGEVGPNAQHAFYQLLHQGTQPVACEFLAAARHGRRNGNSAELQPLEEQHILTLANCLAQSRLLALGDRALAEDDGTPTHKRYRGNQPSTTLLLDELTPRHLGALVALYEHKVFVQAVLWGINPFDQWGVEMGKKIAKDMIQVLESGAGADGLDASTRALAAYVRERQPDDR</sequence>
<dbReference type="CDD" id="cd05015">
    <property type="entry name" value="SIS_PGI_1"/>
    <property type="match status" value="1"/>
</dbReference>
<dbReference type="Pfam" id="PF00342">
    <property type="entry name" value="PGI"/>
    <property type="match status" value="1"/>
</dbReference>
<accession>A0A9Q3YQ48</accession>
<dbReference type="GO" id="GO:0051156">
    <property type="term" value="P:glucose 6-phosphate metabolic process"/>
    <property type="evidence" value="ECO:0007669"/>
    <property type="project" value="TreeGrafter"/>
</dbReference>
<dbReference type="EMBL" id="JAJGNA010000016">
    <property type="protein sequence ID" value="MCC4309435.1"/>
    <property type="molecule type" value="Genomic_DNA"/>
</dbReference>
<reference evidence="9" key="1">
    <citation type="submission" date="2021-10" db="EMBL/GenBank/DDBJ databases">
        <title>The diversity and Nitrogen Metabolism of Culturable Nitrate-Utilizing Bacteria Within the Oxygen Minimum Zone of the Changjiang (Yangtze River)Estuary.</title>
        <authorList>
            <person name="Zhang D."/>
            <person name="Zheng J."/>
            <person name="Liu S."/>
            <person name="He W."/>
        </authorList>
    </citation>
    <scope>NUCLEOTIDE SEQUENCE</scope>
    <source>
        <strain evidence="9">FXH-223</strain>
    </source>
</reference>
<dbReference type="InterPro" id="IPR018189">
    <property type="entry name" value="Phosphoglucose_isomerase_CS"/>
</dbReference>
<comment type="pathway">
    <text evidence="1 7 8">Carbohydrate degradation; glycolysis; D-glyceraldehyde 3-phosphate and glycerone phosphate from D-glucose: step 2/4.</text>
</comment>
<dbReference type="GO" id="GO:0004347">
    <property type="term" value="F:glucose-6-phosphate isomerase activity"/>
    <property type="evidence" value="ECO:0007669"/>
    <property type="project" value="UniProtKB-UniRule"/>
</dbReference>
<dbReference type="RefSeq" id="WP_204428092.1">
    <property type="nucleotide sequence ID" value="NZ_ARXL01000105.1"/>
</dbReference>
<comment type="function">
    <text evidence="7">Catalyzes the reversible isomerization of glucose-6-phosphate to fructose-6-phosphate.</text>
</comment>
<dbReference type="AlphaFoldDB" id="A0A9Q3YQ48"/>
<dbReference type="GO" id="GO:0006094">
    <property type="term" value="P:gluconeogenesis"/>
    <property type="evidence" value="ECO:0007669"/>
    <property type="project" value="UniProtKB-UniRule"/>
</dbReference>
<comment type="pathway">
    <text evidence="7">Carbohydrate biosynthesis; gluconeogenesis.</text>
</comment>
<dbReference type="Gene3D" id="3.40.50.10490">
    <property type="entry name" value="Glucose-6-phosphate isomerase like protein, domain 1"/>
    <property type="match status" value="2"/>
</dbReference>
<dbReference type="InterPro" id="IPR046348">
    <property type="entry name" value="SIS_dom_sf"/>
</dbReference>
<keyword evidence="7" id="KW-0963">Cytoplasm</keyword>
<dbReference type="Gene3D" id="1.10.1390.10">
    <property type="match status" value="1"/>
</dbReference>
<dbReference type="PRINTS" id="PR00662">
    <property type="entry name" value="G6PISOMERASE"/>
</dbReference>
<organism evidence="9 10">
    <name type="scientific">Alloalcanivorax marinus</name>
    <dbReference type="NCBI Taxonomy" id="1177169"/>
    <lineage>
        <taxon>Bacteria</taxon>
        <taxon>Pseudomonadati</taxon>
        <taxon>Pseudomonadota</taxon>
        <taxon>Gammaproteobacteria</taxon>
        <taxon>Oceanospirillales</taxon>
        <taxon>Alcanivoracaceae</taxon>
        <taxon>Alloalcanivorax</taxon>
    </lineage>
</organism>
<proteinExistence type="inferred from homology"/>
<dbReference type="GO" id="GO:0006096">
    <property type="term" value="P:glycolytic process"/>
    <property type="evidence" value="ECO:0007669"/>
    <property type="project" value="UniProtKB-UniRule"/>
</dbReference>
<dbReference type="EC" id="5.3.1.9" evidence="7"/>
<gene>
    <name evidence="7 9" type="primary">pgi</name>
    <name evidence="9" type="ORF">LL252_12730</name>
</gene>
<comment type="similarity">
    <text evidence="2 7 8">Belongs to the GPI family.</text>
</comment>
<dbReference type="PROSITE" id="PS00765">
    <property type="entry name" value="P_GLUCOSE_ISOMERASE_1"/>
    <property type="match status" value="1"/>
</dbReference>
<protein>
    <recommendedName>
        <fullName evidence="7">Glucose-6-phosphate isomerase</fullName>
        <shortName evidence="7">GPI</shortName>
        <ecNumber evidence="7">5.3.1.9</ecNumber>
    </recommendedName>
    <alternativeName>
        <fullName evidence="7">Phosphoglucose isomerase</fullName>
        <shortName evidence="7">PGI</shortName>
    </alternativeName>
    <alternativeName>
        <fullName evidence="7">Phosphohexose isomerase</fullName>
        <shortName evidence="7">PHI</shortName>
    </alternativeName>
</protein>
<evidence type="ECO:0000256" key="5">
    <source>
        <dbReference type="ARBA" id="ARBA00023235"/>
    </source>
</evidence>
<dbReference type="PANTHER" id="PTHR11469">
    <property type="entry name" value="GLUCOSE-6-PHOSPHATE ISOMERASE"/>
    <property type="match status" value="1"/>
</dbReference>
<comment type="caution">
    <text evidence="9">The sequence shown here is derived from an EMBL/GenBank/DDBJ whole genome shotgun (WGS) entry which is preliminary data.</text>
</comment>